<evidence type="ECO:0000313" key="3">
    <source>
        <dbReference type="Proteomes" id="UP000737018"/>
    </source>
</evidence>
<dbReference type="Proteomes" id="UP000737018">
    <property type="component" value="Unassembled WGS sequence"/>
</dbReference>
<protein>
    <submittedName>
        <fullName evidence="2">Uncharacterized protein</fullName>
    </submittedName>
</protein>
<organism evidence="2 3">
    <name type="scientific">Castanea mollissima</name>
    <name type="common">Chinese chestnut</name>
    <dbReference type="NCBI Taxonomy" id="60419"/>
    <lineage>
        <taxon>Eukaryota</taxon>
        <taxon>Viridiplantae</taxon>
        <taxon>Streptophyta</taxon>
        <taxon>Embryophyta</taxon>
        <taxon>Tracheophyta</taxon>
        <taxon>Spermatophyta</taxon>
        <taxon>Magnoliopsida</taxon>
        <taxon>eudicotyledons</taxon>
        <taxon>Gunneridae</taxon>
        <taxon>Pentapetalae</taxon>
        <taxon>rosids</taxon>
        <taxon>fabids</taxon>
        <taxon>Fagales</taxon>
        <taxon>Fagaceae</taxon>
        <taxon>Castanea</taxon>
    </lineage>
</organism>
<comment type="caution">
    <text evidence="2">The sequence shown here is derived from an EMBL/GenBank/DDBJ whole genome shotgun (WGS) entry which is preliminary data.</text>
</comment>
<dbReference type="AlphaFoldDB" id="A0A8J4QDD2"/>
<reference evidence="2" key="1">
    <citation type="submission" date="2020-03" db="EMBL/GenBank/DDBJ databases">
        <title>Castanea mollissima Vanexum genome sequencing.</title>
        <authorList>
            <person name="Staton M."/>
        </authorList>
    </citation>
    <scope>NUCLEOTIDE SEQUENCE</scope>
    <source>
        <tissue evidence="2">Leaf</tissue>
    </source>
</reference>
<keyword evidence="3" id="KW-1185">Reference proteome</keyword>
<dbReference type="EMBL" id="JRKL02007170">
    <property type="protein sequence ID" value="KAF3948035.1"/>
    <property type="molecule type" value="Genomic_DNA"/>
</dbReference>
<name>A0A8J4QDD2_9ROSI</name>
<accession>A0A8J4QDD2</accession>
<evidence type="ECO:0000313" key="2">
    <source>
        <dbReference type="EMBL" id="KAF3948035.1"/>
    </source>
</evidence>
<dbReference type="OrthoDB" id="1749701at2759"/>
<feature type="region of interest" description="Disordered" evidence="1">
    <location>
        <begin position="171"/>
        <end position="253"/>
    </location>
</feature>
<feature type="region of interest" description="Disordered" evidence="1">
    <location>
        <begin position="135"/>
        <end position="158"/>
    </location>
</feature>
<gene>
    <name evidence="2" type="ORF">CMV_025920</name>
</gene>
<sequence length="253" mass="27942">MAAGSILYKLQLGLAPDFKFELLPLHSPLLGQSLLVSFPPLIDMLKFSGYPYLIRGQPGVLRWGSPGGTLRGGILLRSGDKARRVAFEGRSARRDDPHDQVNLRVATTLGQTCPPENRGAQCAFKDSMIHTIPKKGCSISRGREPARATEYGRQREERRGHCCRPNLLMILPQRPPLADRARGQRPTHCHNSGRPGRKSQRGLAPEGARPREDTPESLVRSVAIGKQSSEQRSAIRVNDWTSSGYDQTLHRGG</sequence>
<proteinExistence type="predicted"/>
<evidence type="ECO:0000256" key="1">
    <source>
        <dbReference type="SAM" id="MobiDB-lite"/>
    </source>
</evidence>
<feature type="compositionally biased region" description="Basic and acidic residues" evidence="1">
    <location>
        <begin position="141"/>
        <end position="158"/>
    </location>
</feature>